<reference evidence="1" key="1">
    <citation type="submission" date="2022-10" db="EMBL/GenBank/DDBJ databases">
        <title>Rhodococcus ferula Z13 complete genome.</title>
        <authorList>
            <person name="Long X."/>
            <person name="Zang M."/>
        </authorList>
    </citation>
    <scope>NUCLEOTIDE SEQUENCE</scope>
    <source>
        <strain evidence="1">Z13</strain>
    </source>
</reference>
<keyword evidence="2" id="KW-1185">Reference proteome</keyword>
<name>A0ACD4DDK7_9NOCA</name>
<dbReference type="Proteomes" id="UP001156484">
    <property type="component" value="Chromosome"/>
</dbReference>
<proteinExistence type="predicted"/>
<protein>
    <submittedName>
        <fullName evidence="1">Uncharacterized protein</fullName>
    </submittedName>
</protein>
<evidence type="ECO:0000313" key="2">
    <source>
        <dbReference type="Proteomes" id="UP001156484"/>
    </source>
</evidence>
<sequence length="158" mass="16779">MTGHPVDGAATPLFHEPGARRRAVVLGPILCAVALVLELVTGPVVHWVALPILAVVLAAFTYVMVVAARRHVSVELTATTLRQGTEVLPIAEIEAVLPPPDPSGEPQRWEVARSLGELADVPRRRTAIGLRLRGGGLVRAWAKDAEGLRACLEELVAG</sequence>
<accession>A0ACD4DDK7</accession>
<dbReference type="EMBL" id="CP107551">
    <property type="protein sequence ID" value="UYP18140.1"/>
    <property type="molecule type" value="Genomic_DNA"/>
</dbReference>
<organism evidence="1 2">
    <name type="scientific">Rhodococcus sacchari</name>
    <dbReference type="NCBI Taxonomy" id="2962047"/>
    <lineage>
        <taxon>Bacteria</taxon>
        <taxon>Bacillati</taxon>
        <taxon>Actinomycetota</taxon>
        <taxon>Actinomycetes</taxon>
        <taxon>Mycobacteriales</taxon>
        <taxon>Nocardiaceae</taxon>
        <taxon>Rhodococcus</taxon>
    </lineage>
</organism>
<gene>
    <name evidence="1" type="ORF">OED52_15940</name>
</gene>
<evidence type="ECO:0000313" key="1">
    <source>
        <dbReference type="EMBL" id="UYP18140.1"/>
    </source>
</evidence>